<dbReference type="NCBIfam" id="TIGR00464">
    <property type="entry name" value="gltX_bact"/>
    <property type="match status" value="1"/>
</dbReference>
<keyword evidence="7 10" id="KW-0067">ATP-binding</keyword>
<dbReference type="CDD" id="cd00808">
    <property type="entry name" value="GluRS_core"/>
    <property type="match status" value="1"/>
</dbReference>
<comment type="subunit">
    <text evidence="3 10">Monomer.</text>
</comment>
<dbReference type="InterPro" id="IPR049940">
    <property type="entry name" value="GluQ/Sye"/>
</dbReference>
<dbReference type="GO" id="GO:0005829">
    <property type="term" value="C:cytosol"/>
    <property type="evidence" value="ECO:0007669"/>
    <property type="project" value="TreeGrafter"/>
</dbReference>
<dbReference type="NCBIfam" id="NF004314">
    <property type="entry name" value="PRK05710.1-3"/>
    <property type="match status" value="1"/>
</dbReference>
<dbReference type="InterPro" id="IPR000924">
    <property type="entry name" value="Glu/Gln-tRNA-synth"/>
</dbReference>
<dbReference type="InterPro" id="IPR020058">
    <property type="entry name" value="Glu/Gln-tRNA-synth_Ib_cat-dom"/>
</dbReference>
<dbReference type="EC" id="6.1.1.17" evidence="10"/>
<feature type="domain" description="Glutamyl/glutaminyl-tRNA synthetase class Ib catalytic" evidence="11">
    <location>
        <begin position="3"/>
        <end position="304"/>
    </location>
</feature>
<feature type="domain" description="Aminoacyl-tRNA synthetase class I anticodon-binding" evidence="12">
    <location>
        <begin position="317"/>
        <end position="463"/>
    </location>
</feature>
<dbReference type="Proteomes" id="UP000186469">
    <property type="component" value="Unassembled WGS sequence"/>
</dbReference>
<dbReference type="OrthoDB" id="9807503at2"/>
<evidence type="ECO:0000256" key="2">
    <source>
        <dbReference type="ARBA" id="ARBA00007894"/>
    </source>
</evidence>
<protein>
    <recommendedName>
        <fullName evidence="10">Glutamate--tRNA ligase</fullName>
        <ecNumber evidence="10">6.1.1.17</ecNumber>
    </recommendedName>
    <alternativeName>
        <fullName evidence="10">Glutamyl-tRNA synthetase</fullName>
        <shortName evidence="10">GluRS</shortName>
    </alternativeName>
</protein>
<keyword evidence="9 10" id="KW-0030">Aminoacyl-tRNA synthetase</keyword>
<dbReference type="GO" id="GO:0000049">
    <property type="term" value="F:tRNA binding"/>
    <property type="evidence" value="ECO:0007669"/>
    <property type="project" value="InterPro"/>
</dbReference>
<name>A0A1M7RVZ6_9BACT</name>
<comment type="subcellular location">
    <subcellularLocation>
        <location evidence="1 10">Cytoplasm</location>
    </subcellularLocation>
</comment>
<dbReference type="InterPro" id="IPR004527">
    <property type="entry name" value="Glu-tRNA-ligase_bac/mito"/>
</dbReference>
<dbReference type="HAMAP" id="MF_00022">
    <property type="entry name" value="Glu_tRNA_synth_type1"/>
    <property type="match status" value="1"/>
</dbReference>
<dbReference type="InterPro" id="IPR008925">
    <property type="entry name" value="aa_tRNA-synth_I_cd-bd_sf"/>
</dbReference>
<dbReference type="EMBL" id="FRDI01000002">
    <property type="protein sequence ID" value="SHN50479.1"/>
    <property type="molecule type" value="Genomic_DNA"/>
</dbReference>
<feature type="short sequence motif" description="'KMSKS' region" evidence="10">
    <location>
        <begin position="236"/>
        <end position="240"/>
    </location>
</feature>
<evidence type="ECO:0000313" key="13">
    <source>
        <dbReference type="EMBL" id="SHN50479.1"/>
    </source>
</evidence>
<dbReference type="PANTHER" id="PTHR43311">
    <property type="entry name" value="GLUTAMATE--TRNA LIGASE"/>
    <property type="match status" value="1"/>
</dbReference>
<feature type="short sequence motif" description="'HIGH' region" evidence="10">
    <location>
        <begin position="10"/>
        <end position="20"/>
    </location>
</feature>
<dbReference type="InterPro" id="IPR033910">
    <property type="entry name" value="GluRS_core"/>
</dbReference>
<evidence type="ECO:0000256" key="10">
    <source>
        <dbReference type="HAMAP-Rule" id="MF_00022"/>
    </source>
</evidence>
<comment type="catalytic activity">
    <reaction evidence="10">
        <text>tRNA(Glu) + L-glutamate + ATP = L-glutamyl-tRNA(Glu) + AMP + diphosphate</text>
        <dbReference type="Rhea" id="RHEA:23540"/>
        <dbReference type="Rhea" id="RHEA-COMP:9663"/>
        <dbReference type="Rhea" id="RHEA-COMP:9680"/>
        <dbReference type="ChEBI" id="CHEBI:29985"/>
        <dbReference type="ChEBI" id="CHEBI:30616"/>
        <dbReference type="ChEBI" id="CHEBI:33019"/>
        <dbReference type="ChEBI" id="CHEBI:78442"/>
        <dbReference type="ChEBI" id="CHEBI:78520"/>
        <dbReference type="ChEBI" id="CHEBI:456215"/>
        <dbReference type="EC" id="6.1.1.17"/>
    </reaction>
</comment>
<evidence type="ECO:0000256" key="1">
    <source>
        <dbReference type="ARBA" id="ARBA00004496"/>
    </source>
</evidence>
<dbReference type="FunFam" id="3.40.50.620:FF:000007">
    <property type="entry name" value="Glutamate--tRNA ligase"/>
    <property type="match status" value="1"/>
</dbReference>
<dbReference type="GO" id="GO:0005524">
    <property type="term" value="F:ATP binding"/>
    <property type="evidence" value="ECO:0007669"/>
    <property type="project" value="UniProtKB-UniRule"/>
</dbReference>
<accession>A0A1M7RVZ6</accession>
<reference evidence="13 14" key="1">
    <citation type="submission" date="2016-12" db="EMBL/GenBank/DDBJ databases">
        <authorList>
            <person name="Song W.-J."/>
            <person name="Kurnit D.M."/>
        </authorList>
    </citation>
    <scope>NUCLEOTIDE SEQUENCE [LARGE SCALE GENOMIC DNA]</scope>
    <source>
        <strain evidence="13 14">DSM 11393</strain>
    </source>
</reference>
<gene>
    <name evidence="10" type="primary">gltX</name>
    <name evidence="13" type="ORF">SAMN02745728_00250</name>
</gene>
<organism evidence="13 14">
    <name type="scientific">Desulfovibrio litoralis DSM 11393</name>
    <dbReference type="NCBI Taxonomy" id="1121455"/>
    <lineage>
        <taxon>Bacteria</taxon>
        <taxon>Pseudomonadati</taxon>
        <taxon>Thermodesulfobacteriota</taxon>
        <taxon>Desulfovibrionia</taxon>
        <taxon>Desulfovibrionales</taxon>
        <taxon>Desulfovibrionaceae</taxon>
        <taxon>Desulfovibrio</taxon>
    </lineage>
</organism>
<sequence>MTKVITRFAPSPTGHLHIGGARTAIFSWLLAKHFNGEFLLRIEDTDFERSKQEYTDSILASMAWLGLTWSGETIYQSKRLAVYNEYVDKLLSENKAYWCKCTPQELEARREEAKAKGEAFHYDGRCRSLNLEKGEGYAVRLKIPSSGMVRFDDLVKGQIAIDVNELDDMVIRRADGTPTYNLAVVVDDATMGVSVVLRGDDHVSNTPKQILIYEALGFKQPQFGHVPMILGADRQKLSKRHGAKAVIDYKEDGLLPEALVNYLVRLGWSHGDQELFNTQELIELFTTDHLNNSAAGFDPEKLLWINAQHLRSKSPEELYPLLEEFLNKLGLNTFDKELILRLIPLYQPRVNTLVELAEALRPALSSLDKLEYEPKAAAQFSDEGKMRLKALSDLLTQIDDKGFDVPAVENCIHKYVEDNSLKFKQVGPVLRAALTGQSGGPSLPEFMSAIGKNNTLLRIKKVLL</sequence>
<dbReference type="Pfam" id="PF00749">
    <property type="entry name" value="tRNA-synt_1c"/>
    <property type="match status" value="1"/>
</dbReference>
<keyword evidence="6 10" id="KW-0547">Nucleotide-binding</keyword>
<evidence type="ECO:0000256" key="6">
    <source>
        <dbReference type="ARBA" id="ARBA00022741"/>
    </source>
</evidence>
<evidence type="ECO:0000259" key="12">
    <source>
        <dbReference type="Pfam" id="PF19269"/>
    </source>
</evidence>
<dbReference type="GO" id="GO:0006424">
    <property type="term" value="P:glutamyl-tRNA aminoacylation"/>
    <property type="evidence" value="ECO:0007669"/>
    <property type="project" value="UniProtKB-UniRule"/>
</dbReference>
<dbReference type="RefSeq" id="WP_072695680.1">
    <property type="nucleotide sequence ID" value="NZ_FRDI01000002.1"/>
</dbReference>
<keyword evidence="5 10" id="KW-0436">Ligase</keyword>
<dbReference type="STRING" id="1121455.SAMN02745728_00250"/>
<comment type="similarity">
    <text evidence="2 10">Belongs to the class-I aminoacyl-tRNA synthetase family. Glutamate--tRNA ligase type 1 subfamily.</text>
</comment>
<dbReference type="PROSITE" id="PS00178">
    <property type="entry name" value="AA_TRNA_LIGASE_I"/>
    <property type="match status" value="1"/>
</dbReference>
<evidence type="ECO:0000256" key="8">
    <source>
        <dbReference type="ARBA" id="ARBA00022917"/>
    </source>
</evidence>
<evidence type="ECO:0000313" key="14">
    <source>
        <dbReference type="Proteomes" id="UP000186469"/>
    </source>
</evidence>
<keyword evidence="14" id="KW-1185">Reference proteome</keyword>
<dbReference type="SUPFAM" id="SSF48163">
    <property type="entry name" value="An anticodon-binding domain of class I aminoacyl-tRNA synthetases"/>
    <property type="match status" value="1"/>
</dbReference>
<dbReference type="AlphaFoldDB" id="A0A1M7RVZ6"/>
<evidence type="ECO:0000256" key="7">
    <source>
        <dbReference type="ARBA" id="ARBA00022840"/>
    </source>
</evidence>
<dbReference type="InterPro" id="IPR045462">
    <property type="entry name" value="aa-tRNA-synth_I_cd-bd"/>
</dbReference>
<dbReference type="GO" id="GO:0008270">
    <property type="term" value="F:zinc ion binding"/>
    <property type="evidence" value="ECO:0007669"/>
    <property type="project" value="InterPro"/>
</dbReference>
<evidence type="ECO:0000256" key="5">
    <source>
        <dbReference type="ARBA" id="ARBA00022598"/>
    </source>
</evidence>
<keyword evidence="4 10" id="KW-0963">Cytoplasm</keyword>
<evidence type="ECO:0000256" key="9">
    <source>
        <dbReference type="ARBA" id="ARBA00023146"/>
    </source>
</evidence>
<dbReference type="Gene3D" id="3.40.50.620">
    <property type="entry name" value="HUPs"/>
    <property type="match status" value="1"/>
</dbReference>
<feature type="binding site" evidence="10">
    <location>
        <position position="239"/>
    </location>
    <ligand>
        <name>ATP</name>
        <dbReference type="ChEBI" id="CHEBI:30616"/>
    </ligand>
</feature>
<dbReference type="Gene3D" id="1.10.10.350">
    <property type="match status" value="1"/>
</dbReference>
<dbReference type="PRINTS" id="PR00987">
    <property type="entry name" value="TRNASYNTHGLU"/>
</dbReference>
<comment type="function">
    <text evidence="10">Catalyzes the attachment of glutamate to tRNA(Glu) in a two-step reaction: glutamate is first activated by ATP to form Glu-AMP and then transferred to the acceptor end of tRNA(Glu).</text>
</comment>
<dbReference type="InterPro" id="IPR014729">
    <property type="entry name" value="Rossmann-like_a/b/a_fold"/>
</dbReference>
<evidence type="ECO:0000256" key="3">
    <source>
        <dbReference type="ARBA" id="ARBA00011245"/>
    </source>
</evidence>
<dbReference type="GO" id="GO:0004818">
    <property type="term" value="F:glutamate-tRNA ligase activity"/>
    <property type="evidence" value="ECO:0007669"/>
    <property type="project" value="UniProtKB-UniRule"/>
</dbReference>
<dbReference type="InterPro" id="IPR001412">
    <property type="entry name" value="aa-tRNA-synth_I_CS"/>
</dbReference>
<dbReference type="InterPro" id="IPR020751">
    <property type="entry name" value="aa-tRNA-synth_I_codon-bd_sub2"/>
</dbReference>
<dbReference type="PANTHER" id="PTHR43311:SF2">
    <property type="entry name" value="GLUTAMATE--TRNA LIGASE, MITOCHONDRIAL-RELATED"/>
    <property type="match status" value="1"/>
</dbReference>
<dbReference type="Pfam" id="PF19269">
    <property type="entry name" value="Anticodon_2"/>
    <property type="match status" value="1"/>
</dbReference>
<keyword evidence="8 10" id="KW-0648">Protein biosynthesis</keyword>
<evidence type="ECO:0000256" key="4">
    <source>
        <dbReference type="ARBA" id="ARBA00022490"/>
    </source>
</evidence>
<dbReference type="SUPFAM" id="SSF52374">
    <property type="entry name" value="Nucleotidylyl transferase"/>
    <property type="match status" value="1"/>
</dbReference>
<proteinExistence type="inferred from homology"/>
<evidence type="ECO:0000259" key="11">
    <source>
        <dbReference type="Pfam" id="PF00749"/>
    </source>
</evidence>
<comment type="caution">
    <text evidence="10">Lacks conserved residue(s) required for the propagation of feature annotation.</text>
</comment>